<keyword evidence="1" id="KW-0472">Membrane</keyword>
<feature type="transmembrane region" description="Helical" evidence="1">
    <location>
        <begin position="60"/>
        <end position="85"/>
    </location>
</feature>
<dbReference type="AlphaFoldDB" id="A0A2U2CE52"/>
<feature type="transmembrane region" description="Helical" evidence="1">
    <location>
        <begin position="31"/>
        <end position="53"/>
    </location>
</feature>
<dbReference type="GeneID" id="94364286"/>
<organism evidence="2 3">
    <name type="scientific">Pararhodobacter marinus</name>
    <dbReference type="NCBI Taxonomy" id="2184063"/>
    <lineage>
        <taxon>Bacteria</taxon>
        <taxon>Pseudomonadati</taxon>
        <taxon>Pseudomonadota</taxon>
        <taxon>Alphaproteobacteria</taxon>
        <taxon>Rhodobacterales</taxon>
        <taxon>Paracoccaceae</taxon>
        <taxon>Pararhodobacter</taxon>
    </lineage>
</organism>
<dbReference type="NCBIfam" id="NF033773">
    <property type="entry name" value="tellur_TrgA"/>
    <property type="match status" value="1"/>
</dbReference>
<reference evidence="2 3" key="1">
    <citation type="submission" date="2018-05" db="EMBL/GenBank/DDBJ databases">
        <title>Pararhodobacter marina sp. nov., isolated from deep-sea water of the Indian Ocean.</title>
        <authorList>
            <person name="Lai Q.Sr."/>
            <person name="Liu X."/>
            <person name="Shao Z."/>
        </authorList>
    </citation>
    <scope>NUCLEOTIDE SEQUENCE [LARGE SCALE GENOMIC DNA]</scope>
    <source>
        <strain evidence="2 3">CIC4N-9</strain>
    </source>
</reference>
<gene>
    <name evidence="2" type="ORF">C4N9_05255</name>
</gene>
<keyword evidence="3" id="KW-1185">Reference proteome</keyword>
<name>A0A2U2CE52_9RHOB</name>
<dbReference type="RefSeq" id="WP_109532258.1">
    <property type="nucleotide sequence ID" value="NZ_QEYD01000003.1"/>
</dbReference>
<keyword evidence="1" id="KW-1133">Transmembrane helix</keyword>
<dbReference type="EMBL" id="QEYD01000003">
    <property type="protein sequence ID" value="PWE30111.1"/>
    <property type="molecule type" value="Genomic_DNA"/>
</dbReference>
<evidence type="ECO:0000313" key="2">
    <source>
        <dbReference type="EMBL" id="PWE30111.1"/>
    </source>
</evidence>
<accession>A0A2U2CE52</accession>
<proteinExistence type="predicted"/>
<keyword evidence="1" id="KW-0812">Transmembrane</keyword>
<evidence type="ECO:0000256" key="1">
    <source>
        <dbReference type="SAM" id="Phobius"/>
    </source>
</evidence>
<protein>
    <recommendedName>
        <fullName evidence="4">Tellurium resistance protein</fullName>
    </recommendedName>
</protein>
<evidence type="ECO:0000313" key="3">
    <source>
        <dbReference type="Proteomes" id="UP000244940"/>
    </source>
</evidence>
<feature type="transmembrane region" description="Helical" evidence="1">
    <location>
        <begin position="123"/>
        <end position="142"/>
    </location>
</feature>
<dbReference type="Proteomes" id="UP000244940">
    <property type="component" value="Unassembled WGS sequence"/>
</dbReference>
<dbReference type="OrthoDB" id="7869508at2"/>
<comment type="caution">
    <text evidence="2">The sequence shown here is derived from an EMBL/GenBank/DDBJ whole genome shotgun (WGS) entry which is preliminary data.</text>
</comment>
<dbReference type="InterPro" id="IPR047784">
    <property type="entry name" value="TrgA"/>
</dbReference>
<sequence length="152" mass="16942">MFTLIRPIAAILLGVFGYFAAKGYEPLFDPLARMGAFAVWTAGISALIGWLFVGGRIGRALWFSIYIVAQGIVLSALVTAMVMGVREVFILGFRRRYGEVMDALTGYIDIIIGWLKKALVQEYLIFLGAGAVVIGIVLHVIWRMMERRRNAR</sequence>
<evidence type="ECO:0008006" key="4">
    <source>
        <dbReference type="Google" id="ProtNLM"/>
    </source>
</evidence>